<gene>
    <name evidence="3" type="ORF">SAMN04489732_107268</name>
</gene>
<dbReference type="GO" id="GO:0003824">
    <property type="term" value="F:catalytic activity"/>
    <property type="evidence" value="ECO:0007669"/>
    <property type="project" value="InterPro"/>
</dbReference>
<evidence type="ECO:0000313" key="3">
    <source>
        <dbReference type="EMBL" id="SEP39386.1"/>
    </source>
</evidence>
<dbReference type="AlphaFoldDB" id="A0A1H8XHP3"/>
<evidence type="ECO:0000259" key="2">
    <source>
        <dbReference type="Pfam" id="PF01425"/>
    </source>
</evidence>
<dbReference type="SUPFAM" id="SSF75304">
    <property type="entry name" value="Amidase signature (AS) enzymes"/>
    <property type="match status" value="1"/>
</dbReference>
<dbReference type="OrthoDB" id="5175573at2"/>
<dbReference type="EMBL" id="FOEF01000007">
    <property type="protein sequence ID" value="SEP39386.1"/>
    <property type="molecule type" value="Genomic_DNA"/>
</dbReference>
<dbReference type="InterPro" id="IPR020556">
    <property type="entry name" value="Amidase_CS"/>
</dbReference>
<feature type="domain" description="Amidase" evidence="2">
    <location>
        <begin position="27"/>
        <end position="459"/>
    </location>
</feature>
<dbReference type="Pfam" id="PF01425">
    <property type="entry name" value="Amidase"/>
    <property type="match status" value="1"/>
</dbReference>
<dbReference type="InterPro" id="IPR023631">
    <property type="entry name" value="Amidase_dom"/>
</dbReference>
<accession>A0A1H8XHP3</accession>
<dbReference type="PROSITE" id="PS00571">
    <property type="entry name" value="AMIDASES"/>
    <property type="match status" value="1"/>
</dbReference>
<name>A0A1H8XHP3_9PSEU</name>
<dbReference type="InterPro" id="IPR036928">
    <property type="entry name" value="AS_sf"/>
</dbReference>
<keyword evidence="4" id="KW-1185">Reference proteome</keyword>
<reference evidence="3 4" key="1">
    <citation type="submission" date="2016-10" db="EMBL/GenBank/DDBJ databases">
        <authorList>
            <person name="de Groot N.N."/>
        </authorList>
    </citation>
    <scope>NUCLEOTIDE SEQUENCE [LARGE SCALE GENOMIC DNA]</scope>
    <source>
        <strain evidence="3 4">DSM 44993</strain>
    </source>
</reference>
<comment type="similarity">
    <text evidence="1">Belongs to the amidase family.</text>
</comment>
<evidence type="ECO:0000256" key="1">
    <source>
        <dbReference type="ARBA" id="ARBA00009199"/>
    </source>
</evidence>
<organism evidence="3 4">
    <name type="scientific">Amycolatopsis saalfeldensis</name>
    <dbReference type="NCBI Taxonomy" id="394193"/>
    <lineage>
        <taxon>Bacteria</taxon>
        <taxon>Bacillati</taxon>
        <taxon>Actinomycetota</taxon>
        <taxon>Actinomycetes</taxon>
        <taxon>Pseudonocardiales</taxon>
        <taxon>Pseudonocardiaceae</taxon>
        <taxon>Amycolatopsis</taxon>
    </lineage>
</organism>
<dbReference type="RefSeq" id="WP_091618161.1">
    <property type="nucleotide sequence ID" value="NZ_FOEF01000007.1"/>
</dbReference>
<dbReference type="PANTHER" id="PTHR11895:SF7">
    <property type="entry name" value="GLUTAMYL-TRNA(GLN) AMIDOTRANSFERASE SUBUNIT A, MITOCHONDRIAL"/>
    <property type="match status" value="1"/>
</dbReference>
<dbReference type="Proteomes" id="UP000198582">
    <property type="component" value="Unassembled WGS sequence"/>
</dbReference>
<sequence length="478" mass="50258">MSLAELRWLDATAQADLVRQGLVTPLELLDAAIARIEEHNGDLNAVVSTRFEQARSDAASTTEGPFQGVPMLLKDFLAHWAGDPVHGGMRLLRDRDWRASENSHLATRLRAAGFVFCGRTNTPELATSLTTEPLAHGATHNPWDLTRSPGGSSGGSAAAVAAGLVPVAHGNDMAGSIRVPASACGVVGLKPSRGRNSLGPQYGDHWGSVTHEHVLTRSVRDTAAVLDATAGAAAGDPHSAPPPARPFRLEAETDPGPLRIGFRTEAPGTGETAHPDCVTAVENTARLLESLGHHVAPAAAPALDAPGLFDAMPPVLAAAVAWELDSWSERLGEQLSPSVLEPMNAMLCEAGRQVTAVQWLSAITASQRWARGVAALWEDELDILLTPTLPAPPGKLGELSPEAAPPEQLSAGIAMLGAFTAPYNITGQPAISLPLHWNADGLPIGLQFAAARNREDVLLRLAGQLERAAPWSGRRPPE</sequence>
<dbReference type="PANTHER" id="PTHR11895">
    <property type="entry name" value="TRANSAMIDASE"/>
    <property type="match status" value="1"/>
</dbReference>
<dbReference type="InterPro" id="IPR000120">
    <property type="entry name" value="Amidase"/>
</dbReference>
<protein>
    <submittedName>
        <fullName evidence="3">Amidase</fullName>
    </submittedName>
</protein>
<dbReference type="Gene3D" id="3.90.1300.10">
    <property type="entry name" value="Amidase signature (AS) domain"/>
    <property type="match status" value="1"/>
</dbReference>
<proteinExistence type="inferred from homology"/>
<evidence type="ECO:0000313" key="4">
    <source>
        <dbReference type="Proteomes" id="UP000198582"/>
    </source>
</evidence>
<dbReference type="STRING" id="394193.SAMN04489732_107268"/>